<dbReference type="EMBL" id="KV927221">
    <property type="protein sequence ID" value="PIO33134.1"/>
    <property type="molecule type" value="Genomic_DNA"/>
</dbReference>
<accession>A0A2G9RZ88</accession>
<dbReference type="Proteomes" id="UP000228934">
    <property type="component" value="Unassembled WGS sequence"/>
</dbReference>
<dbReference type="AlphaFoldDB" id="A0A2G9RZ88"/>
<gene>
    <name evidence="3" type="ORF">AB205_0221460</name>
</gene>
<evidence type="ECO:0000256" key="1">
    <source>
        <dbReference type="SAM" id="MobiDB-lite"/>
    </source>
</evidence>
<dbReference type="OrthoDB" id="27483at2759"/>
<protein>
    <submittedName>
        <fullName evidence="3">Uncharacterized protein</fullName>
    </submittedName>
</protein>
<feature type="region of interest" description="Disordered" evidence="1">
    <location>
        <begin position="146"/>
        <end position="169"/>
    </location>
</feature>
<reference evidence="4" key="1">
    <citation type="journal article" date="2017" name="Nat. Commun.">
        <title>The North American bullfrog draft genome provides insight into hormonal regulation of long noncoding RNA.</title>
        <authorList>
            <person name="Hammond S.A."/>
            <person name="Warren R.L."/>
            <person name="Vandervalk B.P."/>
            <person name="Kucuk E."/>
            <person name="Khan H."/>
            <person name="Gibb E.A."/>
            <person name="Pandoh P."/>
            <person name="Kirk H."/>
            <person name="Zhao Y."/>
            <person name="Jones M."/>
            <person name="Mungall A.J."/>
            <person name="Coope R."/>
            <person name="Pleasance S."/>
            <person name="Moore R.A."/>
            <person name="Holt R.A."/>
            <person name="Round J.M."/>
            <person name="Ohora S."/>
            <person name="Walle B.V."/>
            <person name="Veldhoen N."/>
            <person name="Helbing C.C."/>
            <person name="Birol I."/>
        </authorList>
    </citation>
    <scope>NUCLEOTIDE SEQUENCE [LARGE SCALE GENOMIC DNA]</scope>
</reference>
<feature type="chain" id="PRO_5013641348" evidence="2">
    <location>
        <begin position="20"/>
        <end position="169"/>
    </location>
</feature>
<name>A0A2G9RZ88_AQUCT</name>
<organism evidence="3 4">
    <name type="scientific">Aquarana catesbeiana</name>
    <name type="common">American bullfrog</name>
    <name type="synonym">Rana catesbeiana</name>
    <dbReference type="NCBI Taxonomy" id="8400"/>
    <lineage>
        <taxon>Eukaryota</taxon>
        <taxon>Metazoa</taxon>
        <taxon>Chordata</taxon>
        <taxon>Craniata</taxon>
        <taxon>Vertebrata</taxon>
        <taxon>Euteleostomi</taxon>
        <taxon>Amphibia</taxon>
        <taxon>Batrachia</taxon>
        <taxon>Anura</taxon>
        <taxon>Neobatrachia</taxon>
        <taxon>Ranoidea</taxon>
        <taxon>Ranidae</taxon>
        <taxon>Aquarana</taxon>
    </lineage>
</organism>
<feature type="compositionally biased region" description="Acidic residues" evidence="1">
    <location>
        <begin position="147"/>
        <end position="158"/>
    </location>
</feature>
<feature type="signal peptide" evidence="2">
    <location>
        <begin position="1"/>
        <end position="19"/>
    </location>
</feature>
<keyword evidence="4" id="KW-1185">Reference proteome</keyword>
<evidence type="ECO:0000313" key="4">
    <source>
        <dbReference type="Proteomes" id="UP000228934"/>
    </source>
</evidence>
<keyword evidence="2" id="KW-0732">Signal</keyword>
<proteinExistence type="predicted"/>
<evidence type="ECO:0000313" key="3">
    <source>
        <dbReference type="EMBL" id="PIO33134.1"/>
    </source>
</evidence>
<sequence>MAGATFAFLVEFFLHGVLLSKMLQIRKSLLRVSPIIIHHFLQVWMHRKGFGILRQPRRPKSQYPPICLLTISSSTPICMHSSVYSARPLSKWWDDSLLRRGDITPRPPMKRPEDQHTEEDAGSCWTDHLFQHLVLLERGSLIGLVDYPDDEEEEEEEDTSPRKRPRLGS</sequence>
<evidence type="ECO:0000256" key="2">
    <source>
        <dbReference type="SAM" id="SignalP"/>
    </source>
</evidence>